<dbReference type="GO" id="GO:0006096">
    <property type="term" value="P:glycolytic process"/>
    <property type="evidence" value="ECO:0007669"/>
    <property type="project" value="UniProtKB-KW"/>
</dbReference>
<evidence type="ECO:0000256" key="13">
    <source>
        <dbReference type="ARBA" id="ARBA00023128"/>
    </source>
</evidence>
<comment type="similarity">
    <text evidence="6 21">Belongs to the hexokinase family.</text>
</comment>
<accession>A0A8T2JEJ8</accession>
<dbReference type="GO" id="GO:0001678">
    <property type="term" value="P:intracellular glucose homeostasis"/>
    <property type="evidence" value="ECO:0007669"/>
    <property type="project" value="InterPro"/>
</dbReference>
<dbReference type="Proteomes" id="UP000812440">
    <property type="component" value="Chromosome 3"/>
</dbReference>
<dbReference type="GO" id="GO:0006006">
    <property type="term" value="P:glucose metabolic process"/>
    <property type="evidence" value="ECO:0007669"/>
    <property type="project" value="TreeGrafter"/>
</dbReference>
<dbReference type="InterPro" id="IPR022672">
    <property type="entry name" value="Hexokinase_N"/>
</dbReference>
<dbReference type="GO" id="GO:0008865">
    <property type="term" value="F:fructokinase activity"/>
    <property type="evidence" value="ECO:0007669"/>
    <property type="project" value="TreeGrafter"/>
</dbReference>
<protein>
    <recommendedName>
        <fullName evidence="21">Phosphotransferase</fullName>
        <ecNumber evidence="21">2.7.1.-</ecNumber>
    </recommendedName>
</protein>
<evidence type="ECO:0000256" key="7">
    <source>
        <dbReference type="ARBA" id="ARBA00022490"/>
    </source>
</evidence>
<keyword evidence="14 21" id="KW-0324">Glycolysis</keyword>
<evidence type="ECO:0000256" key="5">
    <source>
        <dbReference type="ARBA" id="ARBA00005028"/>
    </source>
</evidence>
<dbReference type="EC" id="2.7.1.-" evidence="21"/>
<feature type="domain" description="Hexokinase N-terminal" evidence="22">
    <location>
        <begin position="8"/>
        <end position="208"/>
    </location>
</feature>
<dbReference type="GO" id="GO:0005536">
    <property type="term" value="F:D-glucose binding"/>
    <property type="evidence" value="ECO:0007669"/>
    <property type="project" value="InterPro"/>
</dbReference>
<gene>
    <name evidence="24" type="ORF">GDO86_006665</name>
</gene>
<proteinExistence type="inferred from homology"/>
<dbReference type="InterPro" id="IPR022673">
    <property type="entry name" value="Hexokinase_C"/>
</dbReference>
<dbReference type="OrthoDB" id="419537at2759"/>
<dbReference type="InterPro" id="IPR019807">
    <property type="entry name" value="Hexokinase_BS"/>
</dbReference>
<keyword evidence="9 21" id="KW-0808">Transferase</keyword>
<organism evidence="24 25">
    <name type="scientific">Hymenochirus boettgeri</name>
    <name type="common">Congo dwarf clawed frog</name>
    <dbReference type="NCBI Taxonomy" id="247094"/>
    <lineage>
        <taxon>Eukaryota</taxon>
        <taxon>Metazoa</taxon>
        <taxon>Chordata</taxon>
        <taxon>Craniata</taxon>
        <taxon>Vertebrata</taxon>
        <taxon>Euteleostomi</taxon>
        <taxon>Amphibia</taxon>
        <taxon>Batrachia</taxon>
        <taxon>Anura</taxon>
        <taxon>Pipoidea</taxon>
        <taxon>Pipidae</taxon>
        <taxon>Pipinae</taxon>
        <taxon>Hymenochirus</taxon>
    </lineage>
</organism>
<evidence type="ECO:0000313" key="25">
    <source>
        <dbReference type="Proteomes" id="UP000812440"/>
    </source>
</evidence>
<sequence>METFDQNEVDQILSEFSLQEEDLQVLMRRMQIEMERGLRLETNEEASVKMLPTYVRSTPDGSEVGDFLALDLGGTNFRVMLVKVGEDLEGQWKVDTKHKMYSIPEDAMTGTAEMLFDYIAECISDYLDQQNMKHKKLPLGFTFSFPVRHEDIDKGILLNWTKGFKASGAEGNNVVGLLRDAIKRRGDFEMDVVAMVNDTVATMISCYYEDHHCEVGMIVGTGCNACYMEEMCNVELVEGEEGLMCVNTEWGAFGDTGEIEDFRLEYDRVVDEGSLNPGQQLYEKMISGKYMGELVRLVLIKMVNENLLFGGESSDKLKTRGAFETQFVSHIEGDTSDFKQTSNILRTLGIQPTLGDCHAVRLACECVSTRAALMCAAGLAGILNQMRQTRGEELLRITVGVDGSVYKLHPRFKDKFHAAVHKLTQNCDITFIQSEEGSGRGAALISAVAYKMASLI</sequence>
<evidence type="ECO:0000256" key="1">
    <source>
        <dbReference type="ARBA" id="ARBA00004123"/>
    </source>
</evidence>
<dbReference type="FunFam" id="3.30.420.40:FF:000054">
    <property type="entry name" value="Phosphotransferase"/>
    <property type="match status" value="1"/>
</dbReference>
<keyword evidence="25" id="KW-1185">Reference proteome</keyword>
<dbReference type="EMBL" id="JAACNH010000006">
    <property type="protein sequence ID" value="KAG8441011.1"/>
    <property type="molecule type" value="Genomic_DNA"/>
</dbReference>
<keyword evidence="11 21" id="KW-0418">Kinase</keyword>
<dbReference type="InterPro" id="IPR043129">
    <property type="entry name" value="ATPase_NBD"/>
</dbReference>
<dbReference type="PROSITE" id="PS51748">
    <property type="entry name" value="HEXOKINASE_2"/>
    <property type="match status" value="1"/>
</dbReference>
<evidence type="ECO:0000256" key="8">
    <source>
        <dbReference type="ARBA" id="ARBA00022533"/>
    </source>
</evidence>
<evidence type="ECO:0000256" key="2">
    <source>
        <dbReference type="ARBA" id="ARBA00004173"/>
    </source>
</evidence>
<keyword evidence="13" id="KW-0496">Mitochondrion</keyword>
<evidence type="ECO:0000256" key="17">
    <source>
        <dbReference type="ARBA" id="ARBA00047905"/>
    </source>
</evidence>
<evidence type="ECO:0000256" key="10">
    <source>
        <dbReference type="ARBA" id="ARBA00022741"/>
    </source>
</evidence>
<dbReference type="GO" id="GO:0032024">
    <property type="term" value="P:positive regulation of insulin secretion"/>
    <property type="evidence" value="ECO:0007669"/>
    <property type="project" value="UniProtKB-ARBA"/>
</dbReference>
<comment type="pathway">
    <text evidence="5">Carbohydrate metabolism; hexose metabolism.</text>
</comment>
<dbReference type="Pfam" id="PF00349">
    <property type="entry name" value="Hexokinase_1"/>
    <property type="match status" value="1"/>
</dbReference>
<dbReference type="GO" id="GO:0005634">
    <property type="term" value="C:nucleus"/>
    <property type="evidence" value="ECO:0007669"/>
    <property type="project" value="UniProtKB-SubCell"/>
</dbReference>
<dbReference type="Gene3D" id="3.30.420.40">
    <property type="match status" value="1"/>
</dbReference>
<comment type="caution">
    <text evidence="24">The sequence shown here is derived from an EMBL/GenBank/DDBJ whole genome shotgun (WGS) entry which is preliminary data.</text>
</comment>
<dbReference type="GO" id="GO:0019158">
    <property type="term" value="F:mannokinase activity"/>
    <property type="evidence" value="ECO:0007669"/>
    <property type="project" value="TreeGrafter"/>
</dbReference>
<evidence type="ECO:0000256" key="16">
    <source>
        <dbReference type="ARBA" id="ARBA00044613"/>
    </source>
</evidence>
<comment type="subunit">
    <text evidence="20">Monomer. Interacts with MIDN; the interaction occurs preferentially at low glucose levels and results in inhibition of hexokinase activity. Interacts with GCKR; leading to sequestration in the nucleus.</text>
</comment>
<dbReference type="PANTHER" id="PTHR19443">
    <property type="entry name" value="HEXOKINASE"/>
    <property type="match status" value="1"/>
</dbReference>
<evidence type="ECO:0000256" key="4">
    <source>
        <dbReference type="ARBA" id="ARBA00004888"/>
    </source>
</evidence>
<dbReference type="GO" id="GO:0004340">
    <property type="term" value="F:glucokinase activity"/>
    <property type="evidence" value="ECO:0007669"/>
    <property type="project" value="UniProtKB-ARBA"/>
</dbReference>
<dbReference type="GO" id="GO:0005524">
    <property type="term" value="F:ATP binding"/>
    <property type="evidence" value="ECO:0007669"/>
    <property type="project" value="UniProtKB-UniRule"/>
</dbReference>
<evidence type="ECO:0000256" key="21">
    <source>
        <dbReference type="RuleBase" id="RU362007"/>
    </source>
</evidence>
<evidence type="ECO:0000256" key="15">
    <source>
        <dbReference type="ARBA" id="ARBA00023242"/>
    </source>
</evidence>
<evidence type="ECO:0000256" key="6">
    <source>
        <dbReference type="ARBA" id="ARBA00009225"/>
    </source>
</evidence>
<keyword evidence="7" id="KW-0963">Cytoplasm</keyword>
<keyword evidence="12 21" id="KW-0067">ATP-binding</keyword>
<dbReference type="Pfam" id="PF03727">
    <property type="entry name" value="Hexokinase_2"/>
    <property type="match status" value="1"/>
</dbReference>
<keyword evidence="8" id="KW-0021">Allosteric enzyme</keyword>
<dbReference type="SUPFAM" id="SSF53067">
    <property type="entry name" value="Actin-like ATPase domain"/>
    <property type="match status" value="2"/>
</dbReference>
<reference evidence="24" key="1">
    <citation type="thesis" date="2020" institute="ProQuest LLC" country="789 East Eisenhower Parkway, Ann Arbor, MI, USA">
        <title>Comparative Genomics and Chromosome Evolution.</title>
        <authorList>
            <person name="Mudd A.B."/>
        </authorList>
    </citation>
    <scope>NUCLEOTIDE SEQUENCE</scope>
    <source>
        <strain evidence="24">Female2</strain>
        <tissue evidence="24">Blood</tissue>
    </source>
</reference>
<dbReference type="FunFam" id="3.40.367.20:FF:000001">
    <property type="entry name" value="Hexokinase 1"/>
    <property type="match status" value="1"/>
</dbReference>
<evidence type="ECO:0000256" key="14">
    <source>
        <dbReference type="ARBA" id="ARBA00023152"/>
    </source>
</evidence>
<dbReference type="PROSITE" id="PS00378">
    <property type="entry name" value="HEXOKINASE_1"/>
    <property type="match status" value="1"/>
</dbReference>
<comment type="catalytic activity">
    <reaction evidence="17">
        <text>D-fructose + ATP = D-fructose 6-phosphate + ADP + H(+)</text>
        <dbReference type="Rhea" id="RHEA:16125"/>
        <dbReference type="ChEBI" id="CHEBI:15378"/>
        <dbReference type="ChEBI" id="CHEBI:30616"/>
        <dbReference type="ChEBI" id="CHEBI:37721"/>
        <dbReference type="ChEBI" id="CHEBI:61527"/>
        <dbReference type="ChEBI" id="CHEBI:456216"/>
        <dbReference type="EC" id="2.7.1.1"/>
    </reaction>
    <physiologicalReaction direction="left-to-right" evidence="17">
        <dbReference type="Rhea" id="RHEA:16126"/>
    </physiologicalReaction>
</comment>
<keyword evidence="10 21" id="KW-0547">Nucleotide-binding</keyword>
<dbReference type="InterPro" id="IPR001312">
    <property type="entry name" value="Hexokinase"/>
</dbReference>
<evidence type="ECO:0000256" key="19">
    <source>
        <dbReference type="ARBA" id="ARBA00050361"/>
    </source>
</evidence>
<dbReference type="AlphaFoldDB" id="A0A8T2JEJ8"/>
<dbReference type="PRINTS" id="PR00475">
    <property type="entry name" value="HEXOKINASE"/>
</dbReference>
<evidence type="ECO:0000256" key="3">
    <source>
        <dbReference type="ARBA" id="ARBA00004496"/>
    </source>
</evidence>
<evidence type="ECO:0000256" key="12">
    <source>
        <dbReference type="ARBA" id="ARBA00022840"/>
    </source>
</evidence>
<name>A0A8T2JEJ8_9PIPI</name>
<dbReference type="PANTHER" id="PTHR19443:SF3">
    <property type="entry name" value="HEXOKINASE-4"/>
    <property type="match status" value="1"/>
</dbReference>
<comment type="catalytic activity">
    <reaction evidence="19">
        <text>D-mannose + ATP = D-mannose 6-phosphate + ADP + H(+)</text>
        <dbReference type="Rhea" id="RHEA:11028"/>
        <dbReference type="ChEBI" id="CHEBI:4208"/>
        <dbReference type="ChEBI" id="CHEBI:15378"/>
        <dbReference type="ChEBI" id="CHEBI:30616"/>
        <dbReference type="ChEBI" id="CHEBI:58735"/>
        <dbReference type="ChEBI" id="CHEBI:456216"/>
        <dbReference type="EC" id="2.7.1.1"/>
    </reaction>
    <physiologicalReaction direction="left-to-right" evidence="19">
        <dbReference type="Rhea" id="RHEA:11029"/>
    </physiologicalReaction>
</comment>
<comment type="catalytic activity">
    <reaction evidence="18">
        <text>D-glucose + ATP = D-glucose 6-phosphate + ADP + H(+)</text>
        <dbReference type="Rhea" id="RHEA:17825"/>
        <dbReference type="ChEBI" id="CHEBI:4167"/>
        <dbReference type="ChEBI" id="CHEBI:15378"/>
        <dbReference type="ChEBI" id="CHEBI:30616"/>
        <dbReference type="ChEBI" id="CHEBI:61548"/>
        <dbReference type="ChEBI" id="CHEBI:456216"/>
        <dbReference type="EC" id="2.7.1.1"/>
    </reaction>
    <physiologicalReaction direction="left-to-right" evidence="18">
        <dbReference type="Rhea" id="RHEA:17826"/>
    </physiologicalReaction>
</comment>
<dbReference type="GO" id="GO:0005739">
    <property type="term" value="C:mitochondrion"/>
    <property type="evidence" value="ECO:0007669"/>
    <property type="project" value="UniProtKB-SubCell"/>
</dbReference>
<evidence type="ECO:0000256" key="18">
    <source>
        <dbReference type="ARBA" id="ARBA00048160"/>
    </source>
</evidence>
<evidence type="ECO:0000259" key="22">
    <source>
        <dbReference type="Pfam" id="PF00349"/>
    </source>
</evidence>
<dbReference type="GO" id="GO:0005829">
    <property type="term" value="C:cytosol"/>
    <property type="evidence" value="ECO:0007669"/>
    <property type="project" value="TreeGrafter"/>
</dbReference>
<comment type="pathway">
    <text evidence="4">Carbohydrate degradation; glycolysis; D-glyceraldehyde 3-phosphate and glycerone phosphate from D-glucose: step 1/4.</text>
</comment>
<feature type="domain" description="Hexokinase C-terminal" evidence="23">
    <location>
        <begin position="215"/>
        <end position="448"/>
    </location>
</feature>
<comment type="catalytic activity">
    <reaction evidence="16">
        <text>a D-hexose + ATP = a D-hexose 6-phosphate + ADP + H(+)</text>
        <dbReference type="Rhea" id="RHEA:22740"/>
        <dbReference type="ChEBI" id="CHEBI:4194"/>
        <dbReference type="ChEBI" id="CHEBI:15378"/>
        <dbReference type="ChEBI" id="CHEBI:30616"/>
        <dbReference type="ChEBI" id="CHEBI:229467"/>
        <dbReference type="ChEBI" id="CHEBI:456216"/>
        <dbReference type="EC" id="2.7.1.1"/>
    </reaction>
    <physiologicalReaction direction="left-to-right" evidence="16">
        <dbReference type="Rhea" id="RHEA:22741"/>
    </physiologicalReaction>
</comment>
<evidence type="ECO:0000256" key="11">
    <source>
        <dbReference type="ARBA" id="ARBA00022777"/>
    </source>
</evidence>
<evidence type="ECO:0000259" key="23">
    <source>
        <dbReference type="Pfam" id="PF03727"/>
    </source>
</evidence>
<keyword evidence="15" id="KW-0539">Nucleus</keyword>
<evidence type="ECO:0000256" key="9">
    <source>
        <dbReference type="ARBA" id="ARBA00022679"/>
    </source>
</evidence>
<evidence type="ECO:0000256" key="20">
    <source>
        <dbReference type="ARBA" id="ARBA00063002"/>
    </source>
</evidence>
<evidence type="ECO:0000313" key="24">
    <source>
        <dbReference type="EMBL" id="KAG8441011.1"/>
    </source>
</evidence>
<dbReference type="Gene3D" id="3.40.367.20">
    <property type="match status" value="1"/>
</dbReference>
<comment type="subcellular location">
    <subcellularLocation>
        <location evidence="3">Cytoplasm</location>
    </subcellularLocation>
    <subcellularLocation>
        <location evidence="2">Mitochondrion</location>
    </subcellularLocation>
    <subcellularLocation>
        <location evidence="1">Nucleus</location>
    </subcellularLocation>
</comment>